<dbReference type="PANTHER" id="PTHR10026">
    <property type="entry name" value="CYCLIN"/>
    <property type="match status" value="1"/>
</dbReference>
<sequence length="352" mass="40002">MADHAKWIFPAFRETILKRDADKSTAFALQTVSSTEDNMTWDIEQQLRWTTCAYIEDLASLMEMPAAPSVLAQLYVQRFYMLHSFAKHDRFLVATAALFLAGKTEEFPIKVRLMTECGMYLLLCKPKENEKTHRPASRKRKSVDGRPVDMSASIGNDPEAANAKHLDCLHALLEKIDVGEIEMTSARVLLFERILLQTLSFDLGIPQPFAYVPRCMEPLFALEAIHPSVSYDTVRSIAFLFLEDAIKSGLVLAFNCVELATGAVYLACLYRNHVSSNVATEKNEPWWSIWGMSAQQLEDVARGILWMYEDKDGKPRTGVSGDLKTLWDRFRPESNLPDLEYIKQLDADLTRH</sequence>
<gene>
    <name evidence="2" type="ORF">Poli38472_010546</name>
</gene>
<evidence type="ECO:0000259" key="1">
    <source>
        <dbReference type="Pfam" id="PF00134"/>
    </source>
</evidence>
<proteinExistence type="predicted"/>
<evidence type="ECO:0000313" key="2">
    <source>
        <dbReference type="EMBL" id="TMW55664.1"/>
    </source>
</evidence>
<protein>
    <recommendedName>
        <fullName evidence="1">Cyclin N-terminal domain-containing protein</fullName>
    </recommendedName>
</protein>
<accession>A0A8K1FCB5</accession>
<evidence type="ECO:0000313" key="3">
    <source>
        <dbReference type="Proteomes" id="UP000794436"/>
    </source>
</evidence>
<dbReference type="AlphaFoldDB" id="A0A8K1FCB5"/>
<dbReference type="EMBL" id="SPLM01000147">
    <property type="protein sequence ID" value="TMW55664.1"/>
    <property type="molecule type" value="Genomic_DNA"/>
</dbReference>
<comment type="caution">
    <text evidence="2">The sequence shown here is derived from an EMBL/GenBank/DDBJ whole genome shotgun (WGS) entry which is preliminary data.</text>
</comment>
<reference evidence="2" key="1">
    <citation type="submission" date="2019-03" db="EMBL/GenBank/DDBJ databases">
        <title>Long read genome sequence of the mycoparasitic Pythium oligandrum ATCC 38472 isolated from sugarbeet rhizosphere.</title>
        <authorList>
            <person name="Gaulin E."/>
        </authorList>
    </citation>
    <scope>NUCLEOTIDE SEQUENCE</scope>
    <source>
        <strain evidence="2">ATCC 38472_TT</strain>
    </source>
</reference>
<name>A0A8K1FCB5_PYTOL</name>
<dbReference type="GO" id="GO:0016538">
    <property type="term" value="F:cyclin-dependent protein serine/threonine kinase regulator activity"/>
    <property type="evidence" value="ECO:0007669"/>
    <property type="project" value="InterPro"/>
</dbReference>
<dbReference type="GO" id="GO:0006357">
    <property type="term" value="P:regulation of transcription by RNA polymerase II"/>
    <property type="evidence" value="ECO:0007669"/>
    <property type="project" value="InterPro"/>
</dbReference>
<dbReference type="Proteomes" id="UP000794436">
    <property type="component" value="Unassembled WGS sequence"/>
</dbReference>
<dbReference type="Gene3D" id="1.10.472.10">
    <property type="entry name" value="Cyclin-like"/>
    <property type="match status" value="2"/>
</dbReference>
<dbReference type="SUPFAM" id="SSF47954">
    <property type="entry name" value="Cyclin-like"/>
    <property type="match status" value="2"/>
</dbReference>
<dbReference type="InterPro" id="IPR036915">
    <property type="entry name" value="Cyclin-like_sf"/>
</dbReference>
<keyword evidence="3" id="KW-1185">Reference proteome</keyword>
<feature type="domain" description="Cyclin N-terminal" evidence="1">
    <location>
        <begin position="42"/>
        <end position="112"/>
    </location>
</feature>
<dbReference type="InterPro" id="IPR043198">
    <property type="entry name" value="Cyclin/Ssn8"/>
</dbReference>
<dbReference type="InterPro" id="IPR006671">
    <property type="entry name" value="Cyclin_N"/>
</dbReference>
<dbReference type="Pfam" id="PF00134">
    <property type="entry name" value="Cyclin_N"/>
    <property type="match status" value="1"/>
</dbReference>
<dbReference type="OrthoDB" id="10264655at2759"/>
<organism evidence="2 3">
    <name type="scientific">Pythium oligandrum</name>
    <name type="common">Mycoparasitic fungus</name>
    <dbReference type="NCBI Taxonomy" id="41045"/>
    <lineage>
        <taxon>Eukaryota</taxon>
        <taxon>Sar</taxon>
        <taxon>Stramenopiles</taxon>
        <taxon>Oomycota</taxon>
        <taxon>Peronosporomycetes</taxon>
        <taxon>Pythiales</taxon>
        <taxon>Pythiaceae</taxon>
        <taxon>Pythium</taxon>
    </lineage>
</organism>